<comment type="caution">
    <text evidence="2">The sequence shown here is derived from an EMBL/GenBank/DDBJ whole genome shotgun (WGS) entry which is preliminary data.</text>
</comment>
<keyword evidence="1" id="KW-1133">Transmembrane helix</keyword>
<name>A0A226D382_FOLCA</name>
<feature type="transmembrane region" description="Helical" evidence="1">
    <location>
        <begin position="226"/>
        <end position="245"/>
    </location>
</feature>
<keyword evidence="1" id="KW-0472">Membrane</keyword>
<sequence length="356" mass="39803">MFLVVDTISGGVVSYTFLQIVRSSSKKPYTSLPSSLILGFLGVSLYYAIVNHVMVTVYGKDAVNGFNEIVKIERQLVATTLEEAGTTRPVIDDSHAKLASILTMIVQSFSAYRYIIAPSQFFMQFDAYYFTLRDLNDIFKFSQSTMLVFNLARLGILTITVFEIFRLLCLVILIFISALNMVRSIFAVLLHVSGQRFTSLARINAGITTQFKMQLAMKALAPFQELGTFFLILIGLVIFVVSNFVTIKLYDSLPFPVYAFFSSVSVVVALVINLTLPLAHGLLDSSTEIKRRLGASLMGEGNKRQIQCGRRRLNGMQLFCVWAGFGGNRMFRLNKETKVQYFEQVISATVNILLGN</sequence>
<evidence type="ECO:0000256" key="1">
    <source>
        <dbReference type="SAM" id="Phobius"/>
    </source>
</evidence>
<reference evidence="2 3" key="1">
    <citation type="submission" date="2015-12" db="EMBL/GenBank/DDBJ databases">
        <title>The genome of Folsomia candida.</title>
        <authorList>
            <person name="Faddeeva A."/>
            <person name="Derks M.F."/>
            <person name="Anvar Y."/>
            <person name="Smit S."/>
            <person name="Van Straalen N."/>
            <person name="Roelofs D."/>
        </authorList>
    </citation>
    <scope>NUCLEOTIDE SEQUENCE [LARGE SCALE GENOMIC DNA]</scope>
    <source>
        <strain evidence="2 3">VU population</strain>
        <tissue evidence="2">Whole body</tissue>
    </source>
</reference>
<evidence type="ECO:0000313" key="3">
    <source>
        <dbReference type="Proteomes" id="UP000198287"/>
    </source>
</evidence>
<keyword evidence="1" id="KW-0812">Transmembrane</keyword>
<dbReference type="EMBL" id="LNIX01000038">
    <property type="protein sequence ID" value="OXA39623.1"/>
    <property type="molecule type" value="Genomic_DNA"/>
</dbReference>
<accession>A0A226D382</accession>
<feature type="transmembrane region" description="Helical" evidence="1">
    <location>
        <begin position="29"/>
        <end position="49"/>
    </location>
</feature>
<organism evidence="2 3">
    <name type="scientific">Folsomia candida</name>
    <name type="common">Springtail</name>
    <dbReference type="NCBI Taxonomy" id="158441"/>
    <lineage>
        <taxon>Eukaryota</taxon>
        <taxon>Metazoa</taxon>
        <taxon>Ecdysozoa</taxon>
        <taxon>Arthropoda</taxon>
        <taxon>Hexapoda</taxon>
        <taxon>Collembola</taxon>
        <taxon>Entomobryomorpha</taxon>
        <taxon>Isotomoidea</taxon>
        <taxon>Isotomidae</taxon>
        <taxon>Proisotominae</taxon>
        <taxon>Folsomia</taxon>
    </lineage>
</organism>
<gene>
    <name evidence="2" type="ORF">Fcan01_25738</name>
</gene>
<evidence type="ECO:0000313" key="2">
    <source>
        <dbReference type="EMBL" id="OXA39623.1"/>
    </source>
</evidence>
<protein>
    <recommendedName>
        <fullName evidence="4">Gustatory receptor</fullName>
    </recommendedName>
</protein>
<dbReference type="AlphaFoldDB" id="A0A226D382"/>
<proteinExistence type="predicted"/>
<evidence type="ECO:0008006" key="4">
    <source>
        <dbReference type="Google" id="ProtNLM"/>
    </source>
</evidence>
<feature type="transmembrane region" description="Helical" evidence="1">
    <location>
        <begin position="151"/>
        <end position="179"/>
    </location>
</feature>
<dbReference type="Proteomes" id="UP000198287">
    <property type="component" value="Unassembled WGS sequence"/>
</dbReference>
<feature type="transmembrane region" description="Helical" evidence="1">
    <location>
        <begin position="257"/>
        <end position="283"/>
    </location>
</feature>
<keyword evidence="3" id="KW-1185">Reference proteome</keyword>